<dbReference type="InterPro" id="IPR002575">
    <property type="entry name" value="Aminoglycoside_PTrfase"/>
</dbReference>
<reference evidence="2 3" key="1">
    <citation type="journal article" date="2016" name="Nat. Commun.">
        <title>Thousands of microbial genomes shed light on interconnected biogeochemical processes in an aquifer system.</title>
        <authorList>
            <person name="Anantharaman K."/>
            <person name="Brown C.T."/>
            <person name="Hug L.A."/>
            <person name="Sharon I."/>
            <person name="Castelle C.J."/>
            <person name="Probst A.J."/>
            <person name="Thomas B.C."/>
            <person name="Singh A."/>
            <person name="Wilkins M.J."/>
            <person name="Karaoz U."/>
            <person name="Brodie E.L."/>
            <person name="Williams K.H."/>
            <person name="Hubbard S.S."/>
            <person name="Banfield J.F."/>
        </authorList>
    </citation>
    <scope>NUCLEOTIDE SEQUENCE [LARGE SCALE GENOMIC DNA]</scope>
</reference>
<evidence type="ECO:0000313" key="2">
    <source>
        <dbReference type="EMBL" id="OGK38570.1"/>
    </source>
</evidence>
<comment type="caution">
    <text evidence="2">The sequence shown here is derived from an EMBL/GenBank/DDBJ whole genome shotgun (WGS) entry which is preliminary data.</text>
</comment>
<dbReference type="InterPro" id="IPR051678">
    <property type="entry name" value="AGP_Transferase"/>
</dbReference>
<dbReference type="Proteomes" id="UP000176803">
    <property type="component" value="Unassembled WGS sequence"/>
</dbReference>
<gene>
    <name evidence="2" type="ORF">A3F03_00420</name>
</gene>
<dbReference type="EMBL" id="MGAC01000007">
    <property type="protein sequence ID" value="OGK38570.1"/>
    <property type="molecule type" value="Genomic_DNA"/>
</dbReference>
<dbReference type="InterPro" id="IPR011009">
    <property type="entry name" value="Kinase-like_dom_sf"/>
</dbReference>
<dbReference type="Pfam" id="PF01636">
    <property type="entry name" value="APH"/>
    <property type="match status" value="1"/>
</dbReference>
<dbReference type="AlphaFoldDB" id="A0A1F7I5D4"/>
<organism evidence="2 3">
    <name type="scientific">Candidatus Roizmanbacteria bacterium RIFCSPHIGHO2_12_FULL_41_11</name>
    <dbReference type="NCBI Taxonomy" id="1802052"/>
    <lineage>
        <taxon>Bacteria</taxon>
        <taxon>Candidatus Roizmaniibacteriota</taxon>
    </lineage>
</organism>
<evidence type="ECO:0000313" key="3">
    <source>
        <dbReference type="Proteomes" id="UP000176803"/>
    </source>
</evidence>
<evidence type="ECO:0000259" key="1">
    <source>
        <dbReference type="Pfam" id="PF01636"/>
    </source>
</evidence>
<dbReference type="PANTHER" id="PTHR21310">
    <property type="entry name" value="AMINOGLYCOSIDE PHOSPHOTRANSFERASE-RELATED-RELATED"/>
    <property type="match status" value="1"/>
</dbReference>
<accession>A0A1F7I5D4</accession>
<name>A0A1F7I5D4_9BACT</name>
<feature type="domain" description="Aminoglycoside phosphotransferase" evidence="1">
    <location>
        <begin position="88"/>
        <end position="290"/>
    </location>
</feature>
<dbReference type="Gene3D" id="3.90.1200.10">
    <property type="match status" value="1"/>
</dbReference>
<proteinExistence type="predicted"/>
<protein>
    <recommendedName>
        <fullName evidence="1">Aminoglycoside phosphotransferase domain-containing protein</fullName>
    </recommendedName>
</protein>
<sequence length="351" mass="41557">MEKFLNKLKQKNIPWSKDVNLTELKKGYSRISNILQSLNLIPELSPQQFFRLTKGHTQKYYSVCADKNQDKKYFFRSLVNLKLIQNSDFAREIQLMQIIKNSAVPFKKYLLNYIKFSTDINLPWILLEYLDTTTVLEDKDRRGRLTRTLTDAEIQLLVNVINELQTVPLDIIQNKLSIPTFNIVNSLYNQISEKYYQNKSIHTLLDESSFKISLDIIKKNEQLISEESKYPTHGDFYSGNIFINTSNQNAQIRIVDWENFHINNFAYDITFFYVHLFKEDDFANRITAAYRKQLSLGLHNKFDRLFKLNLIYLCLKSLVMDTFYDYSKKEAVQKRNGLKKMLIRTINQMNL</sequence>
<dbReference type="SUPFAM" id="SSF56112">
    <property type="entry name" value="Protein kinase-like (PK-like)"/>
    <property type="match status" value="1"/>
</dbReference>